<dbReference type="PANTHER" id="PTHR37166:SF1">
    <property type="entry name" value="PROTEIN FLAG"/>
    <property type="match status" value="1"/>
</dbReference>
<accession>A0A8J6NU24</accession>
<keyword evidence="1" id="KW-0966">Cell projection</keyword>
<organism evidence="1 2">
    <name type="scientific">Candidatus Desulfatibia profunda</name>
    <dbReference type="NCBI Taxonomy" id="2841695"/>
    <lineage>
        <taxon>Bacteria</taxon>
        <taxon>Pseudomonadati</taxon>
        <taxon>Thermodesulfobacteriota</taxon>
        <taxon>Desulfobacteria</taxon>
        <taxon>Desulfobacterales</taxon>
        <taxon>Desulfobacterales incertae sedis</taxon>
        <taxon>Candidatus Desulfatibia</taxon>
    </lineage>
</organism>
<dbReference type="AlphaFoldDB" id="A0A8J6NU24"/>
<dbReference type="Pfam" id="PF03646">
    <property type="entry name" value="FlaG"/>
    <property type="match status" value="1"/>
</dbReference>
<name>A0A8J6NU24_9BACT</name>
<evidence type="ECO:0000313" key="2">
    <source>
        <dbReference type="Proteomes" id="UP000603434"/>
    </source>
</evidence>
<comment type="caution">
    <text evidence="1">The sequence shown here is derived from an EMBL/GenBank/DDBJ whole genome shotgun (WGS) entry which is preliminary data.</text>
</comment>
<keyword evidence="1" id="KW-0969">Cilium</keyword>
<dbReference type="InterPro" id="IPR005186">
    <property type="entry name" value="FlaG"/>
</dbReference>
<dbReference type="Proteomes" id="UP000603434">
    <property type="component" value="Unassembled WGS sequence"/>
</dbReference>
<dbReference type="InterPro" id="IPR035924">
    <property type="entry name" value="FlaG-like_sf"/>
</dbReference>
<dbReference type="Gene3D" id="3.30.160.170">
    <property type="entry name" value="FlaG-like"/>
    <property type="match status" value="1"/>
</dbReference>
<gene>
    <name evidence="1" type="ORF">H8E23_01060</name>
</gene>
<protein>
    <submittedName>
        <fullName evidence="1">Flagellar protein FlaG</fullName>
    </submittedName>
</protein>
<dbReference type="EMBL" id="JACNJH010000051">
    <property type="protein sequence ID" value="MBC8359973.1"/>
    <property type="molecule type" value="Genomic_DNA"/>
</dbReference>
<proteinExistence type="predicted"/>
<dbReference type="PANTHER" id="PTHR37166">
    <property type="entry name" value="PROTEIN FLAG"/>
    <property type="match status" value="1"/>
</dbReference>
<dbReference type="SUPFAM" id="SSF160214">
    <property type="entry name" value="FlaG-like"/>
    <property type="match status" value="1"/>
</dbReference>
<reference evidence="1 2" key="1">
    <citation type="submission" date="2020-08" db="EMBL/GenBank/DDBJ databases">
        <title>Bridging the membrane lipid divide: bacteria of the FCB group superphylum have the potential to synthesize archaeal ether lipids.</title>
        <authorList>
            <person name="Villanueva L."/>
            <person name="Von Meijenfeldt F.A.B."/>
            <person name="Westbye A.B."/>
            <person name="Yadav S."/>
            <person name="Hopmans E.C."/>
            <person name="Dutilh B.E."/>
            <person name="Sinninghe Damste J.S."/>
        </authorList>
    </citation>
    <scope>NUCLEOTIDE SEQUENCE [LARGE SCALE GENOMIC DNA]</scope>
    <source>
        <strain evidence="1">NIOZ-UU30</strain>
    </source>
</reference>
<evidence type="ECO:0000313" key="1">
    <source>
        <dbReference type="EMBL" id="MBC8359973.1"/>
    </source>
</evidence>
<keyword evidence="1" id="KW-0282">Flagellum</keyword>
<sequence>MSVAPVKNTKNGMALPAQANLPAQMGMLPKDETAEKPVQEPNPVHLQALAADVQKNLKVMHNVDLQFSVHEASGQTMIVVRDESTGKVIREIPPKEVLNLAAKFDEMIGLLFDGKG</sequence>